<evidence type="ECO:0000313" key="15">
    <source>
        <dbReference type="EMBL" id="BAS75248.1"/>
    </source>
</evidence>
<keyword evidence="8" id="KW-1133">Transmembrane helix</keyword>
<comment type="subcellular location">
    <subcellularLocation>
        <location evidence="1">Membrane</location>
        <topology evidence="1">Single-pass type II membrane protein</topology>
    </subcellularLocation>
</comment>
<evidence type="ECO:0000256" key="3">
    <source>
        <dbReference type="ARBA" id="ARBA00007737"/>
    </source>
</evidence>
<evidence type="ECO:0000256" key="1">
    <source>
        <dbReference type="ARBA" id="ARBA00004606"/>
    </source>
</evidence>
<evidence type="ECO:0000256" key="5">
    <source>
        <dbReference type="ARBA" id="ARBA00022679"/>
    </source>
</evidence>
<dbReference type="InterPro" id="IPR019378">
    <property type="entry name" value="GDP-Fuc_O-FucTrfase"/>
</dbReference>
<reference evidence="15 16" key="3">
    <citation type="journal article" date="2013" name="Rice">
        <title>Improvement of the Oryza sativa Nipponbare reference genome using next generation sequence and optical map data.</title>
        <authorList>
            <person name="Kawahara Y."/>
            <person name="de la Bastide M."/>
            <person name="Hamilton J.P."/>
            <person name="Kanamori H."/>
            <person name="McCombie W.R."/>
            <person name="Ouyang S."/>
            <person name="Schwartz D.C."/>
            <person name="Tanaka T."/>
            <person name="Wu J."/>
            <person name="Zhou S."/>
            <person name="Childs K.L."/>
            <person name="Davidson R.M."/>
            <person name="Lin H."/>
            <person name="Quesada-Ocampo L."/>
            <person name="Vaillancourt B."/>
            <person name="Sakai H."/>
            <person name="Lee S.S."/>
            <person name="Kim J."/>
            <person name="Numa H."/>
            <person name="Itoh T."/>
            <person name="Buell C.R."/>
            <person name="Matsumoto T."/>
        </authorList>
    </citation>
    <scope>NUCLEOTIDE SEQUENCE [LARGE SCALE GENOMIC DNA]</scope>
    <source>
        <strain evidence="16">cv. Nipponbare</strain>
    </source>
</reference>
<dbReference type="GO" id="GO:0006004">
    <property type="term" value="P:fucose metabolic process"/>
    <property type="evidence" value="ECO:0007669"/>
    <property type="project" value="UniProtKB-KW"/>
</dbReference>
<evidence type="ECO:0000256" key="2">
    <source>
        <dbReference type="ARBA" id="ARBA00004881"/>
    </source>
</evidence>
<accession>A0A0P0VAH3</accession>
<dbReference type="PANTHER" id="PTHR31741">
    <property type="entry name" value="OS02G0726500 PROTEIN-RELATED"/>
    <property type="match status" value="1"/>
</dbReference>
<evidence type="ECO:0000256" key="8">
    <source>
        <dbReference type="ARBA" id="ARBA00022989"/>
    </source>
</evidence>
<keyword evidence="12" id="KW-0119">Carbohydrate metabolism</keyword>
<keyword evidence="9" id="KW-0472">Membrane</keyword>
<keyword evidence="16" id="KW-1185">Reference proteome</keyword>
<comment type="similarity">
    <text evidence="3">Belongs to the glycosyltransferase GT106 family.</text>
</comment>
<evidence type="ECO:0000256" key="9">
    <source>
        <dbReference type="ARBA" id="ARBA00023136"/>
    </source>
</evidence>
<dbReference type="Pfam" id="PF10250">
    <property type="entry name" value="O-FucT"/>
    <property type="match status" value="1"/>
</dbReference>
<dbReference type="Gramene" id="Os01t0851100-02">
    <property type="protein sequence ID" value="Os01t0851100-02"/>
    <property type="gene ID" value="Os01g0851100"/>
</dbReference>
<comment type="pathway">
    <text evidence="2">Glycan metabolism.</text>
</comment>
<organism evidence="15 16">
    <name type="scientific">Oryza sativa subsp. japonica</name>
    <name type="common">Rice</name>
    <dbReference type="NCBI Taxonomy" id="39947"/>
    <lineage>
        <taxon>Eukaryota</taxon>
        <taxon>Viridiplantae</taxon>
        <taxon>Streptophyta</taxon>
        <taxon>Embryophyta</taxon>
        <taxon>Tracheophyta</taxon>
        <taxon>Spermatophyta</taxon>
        <taxon>Magnoliopsida</taxon>
        <taxon>Liliopsida</taxon>
        <taxon>Poales</taxon>
        <taxon>Poaceae</taxon>
        <taxon>BOP clade</taxon>
        <taxon>Oryzoideae</taxon>
        <taxon>Oryzeae</taxon>
        <taxon>Oryzinae</taxon>
        <taxon>Oryza</taxon>
        <taxon>Oryza sativa</taxon>
    </lineage>
</organism>
<evidence type="ECO:0000256" key="6">
    <source>
        <dbReference type="ARBA" id="ARBA00022692"/>
    </source>
</evidence>
<dbReference type="EMBL" id="AP014957">
    <property type="protein sequence ID" value="BAS75248.1"/>
    <property type="molecule type" value="Genomic_DNA"/>
</dbReference>
<keyword evidence="7" id="KW-0735">Signal-anchor</keyword>
<keyword evidence="11" id="KW-0294">Fucose metabolism</keyword>
<evidence type="ECO:0000313" key="16">
    <source>
        <dbReference type="Proteomes" id="UP000059680"/>
    </source>
</evidence>
<dbReference type="PANTHER" id="PTHR31741:SF4">
    <property type="entry name" value="O-FUCOSYLTRANSFERASE 28"/>
    <property type="match status" value="1"/>
</dbReference>
<keyword evidence="10" id="KW-0325">Glycoprotein</keyword>
<gene>
    <name evidence="15" type="ordered locus">Os01g0851100</name>
    <name evidence="15" type="ORF">OSNPB_010851100</name>
</gene>
<dbReference type="GO" id="GO:0016757">
    <property type="term" value="F:glycosyltransferase activity"/>
    <property type="evidence" value="ECO:0007669"/>
    <property type="project" value="UniProtKB-KW"/>
</dbReference>
<proteinExistence type="inferred from homology"/>
<evidence type="ECO:0000256" key="11">
    <source>
        <dbReference type="ARBA" id="ARBA00023253"/>
    </source>
</evidence>
<keyword evidence="5" id="KW-0808">Transferase</keyword>
<dbReference type="eggNOG" id="ENOG502QQ4D">
    <property type="taxonomic scope" value="Eukaryota"/>
</dbReference>
<feature type="non-terminal residue" evidence="15">
    <location>
        <position position="1"/>
    </location>
</feature>
<evidence type="ECO:0000256" key="4">
    <source>
        <dbReference type="ARBA" id="ARBA00022676"/>
    </source>
</evidence>
<keyword evidence="4" id="KW-0328">Glycosyltransferase</keyword>
<feature type="compositionally biased region" description="Low complexity" evidence="14">
    <location>
        <begin position="1"/>
        <end position="21"/>
    </location>
</feature>
<reference evidence="16" key="1">
    <citation type="journal article" date="2005" name="Nature">
        <title>The map-based sequence of the rice genome.</title>
        <authorList>
            <consortium name="International rice genome sequencing project (IRGSP)"/>
            <person name="Matsumoto T."/>
            <person name="Wu J."/>
            <person name="Kanamori H."/>
            <person name="Katayose Y."/>
            <person name="Fujisawa M."/>
            <person name="Namiki N."/>
            <person name="Mizuno H."/>
            <person name="Yamamoto K."/>
            <person name="Antonio B.A."/>
            <person name="Baba T."/>
            <person name="Sakata K."/>
            <person name="Nagamura Y."/>
            <person name="Aoki H."/>
            <person name="Arikawa K."/>
            <person name="Arita K."/>
            <person name="Bito T."/>
            <person name="Chiden Y."/>
            <person name="Fujitsuka N."/>
            <person name="Fukunaka R."/>
            <person name="Hamada M."/>
            <person name="Harada C."/>
            <person name="Hayashi A."/>
            <person name="Hijishita S."/>
            <person name="Honda M."/>
            <person name="Hosokawa S."/>
            <person name="Ichikawa Y."/>
            <person name="Idonuma A."/>
            <person name="Iijima M."/>
            <person name="Ikeda M."/>
            <person name="Ikeno M."/>
            <person name="Ito K."/>
            <person name="Ito S."/>
            <person name="Ito T."/>
            <person name="Ito Y."/>
            <person name="Ito Y."/>
            <person name="Iwabuchi A."/>
            <person name="Kamiya K."/>
            <person name="Karasawa W."/>
            <person name="Kurita K."/>
            <person name="Katagiri S."/>
            <person name="Kikuta A."/>
            <person name="Kobayashi H."/>
            <person name="Kobayashi N."/>
            <person name="Machita K."/>
            <person name="Maehara T."/>
            <person name="Masukawa M."/>
            <person name="Mizubayashi T."/>
            <person name="Mukai Y."/>
            <person name="Nagasaki H."/>
            <person name="Nagata Y."/>
            <person name="Naito S."/>
            <person name="Nakashima M."/>
            <person name="Nakama Y."/>
            <person name="Nakamichi Y."/>
            <person name="Nakamura M."/>
            <person name="Meguro A."/>
            <person name="Negishi M."/>
            <person name="Ohta I."/>
            <person name="Ohta T."/>
            <person name="Okamoto M."/>
            <person name="Ono N."/>
            <person name="Saji S."/>
            <person name="Sakaguchi M."/>
            <person name="Sakai K."/>
            <person name="Shibata M."/>
            <person name="Shimokawa T."/>
            <person name="Song J."/>
            <person name="Takazaki Y."/>
            <person name="Terasawa K."/>
            <person name="Tsugane M."/>
            <person name="Tsuji K."/>
            <person name="Ueda S."/>
            <person name="Waki K."/>
            <person name="Yamagata H."/>
            <person name="Yamamoto M."/>
            <person name="Yamamoto S."/>
            <person name="Yamane H."/>
            <person name="Yoshiki S."/>
            <person name="Yoshihara R."/>
            <person name="Yukawa K."/>
            <person name="Zhong H."/>
            <person name="Yano M."/>
            <person name="Yuan Q."/>
            <person name="Ouyang S."/>
            <person name="Liu J."/>
            <person name="Jones K.M."/>
            <person name="Gansberger K."/>
            <person name="Moffat K."/>
            <person name="Hill J."/>
            <person name="Bera J."/>
            <person name="Fadrosh D."/>
            <person name="Jin S."/>
            <person name="Johri S."/>
            <person name="Kim M."/>
            <person name="Overton L."/>
            <person name="Reardon M."/>
            <person name="Tsitrin T."/>
            <person name="Vuong H."/>
            <person name="Weaver B."/>
            <person name="Ciecko A."/>
            <person name="Tallon L."/>
            <person name="Jackson J."/>
            <person name="Pai G."/>
            <person name="Aken S.V."/>
            <person name="Utterback T."/>
            <person name="Reidmuller S."/>
            <person name="Feldblyum T."/>
            <person name="Hsiao J."/>
            <person name="Zismann V."/>
            <person name="Iobst S."/>
            <person name="de Vazeille A.R."/>
            <person name="Buell C.R."/>
            <person name="Ying K."/>
            <person name="Li Y."/>
            <person name="Lu T."/>
            <person name="Huang Y."/>
            <person name="Zhao Q."/>
            <person name="Feng Q."/>
            <person name="Zhang L."/>
            <person name="Zhu J."/>
            <person name="Weng Q."/>
            <person name="Mu J."/>
            <person name="Lu Y."/>
            <person name="Fan D."/>
            <person name="Liu Y."/>
            <person name="Guan J."/>
            <person name="Zhang Y."/>
            <person name="Yu S."/>
            <person name="Liu X."/>
            <person name="Zhang Y."/>
            <person name="Hong G."/>
            <person name="Han B."/>
            <person name="Choisne N."/>
            <person name="Demange N."/>
            <person name="Orjeda G."/>
            <person name="Samain S."/>
            <person name="Cattolico L."/>
            <person name="Pelletier E."/>
            <person name="Couloux A."/>
            <person name="Segurens B."/>
            <person name="Wincker P."/>
            <person name="D'Hont A."/>
            <person name="Scarpelli C."/>
            <person name="Weissenbach J."/>
            <person name="Salanoubat M."/>
            <person name="Quetier F."/>
            <person name="Yu Y."/>
            <person name="Kim H.R."/>
            <person name="Rambo T."/>
            <person name="Currie J."/>
            <person name="Collura K."/>
            <person name="Luo M."/>
            <person name="Yang T."/>
            <person name="Ammiraju J.S.S."/>
            <person name="Engler F."/>
            <person name="Soderlund C."/>
            <person name="Wing R.A."/>
            <person name="Palmer L.E."/>
            <person name="de la Bastide M."/>
            <person name="Spiegel L."/>
            <person name="Nascimento L."/>
            <person name="Zutavern T."/>
            <person name="O'Shaughnessy A."/>
            <person name="Dike S."/>
            <person name="Dedhia N."/>
            <person name="Preston R."/>
            <person name="Balija V."/>
            <person name="McCombie W.R."/>
            <person name="Chow T."/>
            <person name="Chen H."/>
            <person name="Chung M."/>
            <person name="Chen C."/>
            <person name="Shaw J."/>
            <person name="Wu H."/>
            <person name="Hsiao K."/>
            <person name="Chao Y."/>
            <person name="Chu M."/>
            <person name="Cheng C."/>
            <person name="Hour A."/>
            <person name="Lee P."/>
            <person name="Lin S."/>
            <person name="Lin Y."/>
            <person name="Liou J."/>
            <person name="Liu S."/>
            <person name="Hsing Y."/>
            <person name="Raghuvanshi S."/>
            <person name="Mohanty A."/>
            <person name="Bharti A.K."/>
            <person name="Gaur A."/>
            <person name="Gupta V."/>
            <person name="Kumar D."/>
            <person name="Ravi V."/>
            <person name="Vij S."/>
            <person name="Kapur A."/>
            <person name="Khurana P."/>
            <person name="Khurana P."/>
            <person name="Khurana J.P."/>
            <person name="Tyagi A.K."/>
            <person name="Gaikwad K."/>
            <person name="Singh A."/>
            <person name="Dalal V."/>
            <person name="Srivastava S."/>
            <person name="Dixit A."/>
            <person name="Pal A.K."/>
            <person name="Ghazi I.A."/>
            <person name="Yadav M."/>
            <person name="Pandit A."/>
            <person name="Bhargava A."/>
            <person name="Sureshbabu K."/>
            <person name="Batra K."/>
            <person name="Sharma T.R."/>
            <person name="Mohapatra T."/>
            <person name="Singh N.K."/>
            <person name="Messing J."/>
            <person name="Nelson A.B."/>
            <person name="Fuks G."/>
            <person name="Kavchok S."/>
            <person name="Keizer G."/>
            <person name="Linton E."/>
            <person name="Llaca V."/>
            <person name="Song R."/>
            <person name="Tanyolac B."/>
            <person name="Young S."/>
            <person name="Ho-Il K."/>
            <person name="Hahn J.H."/>
            <person name="Sangsakoo G."/>
            <person name="Vanavichit A."/>
            <person name="de Mattos Luiz.A.T."/>
            <person name="Zimmer P.D."/>
            <person name="Malone G."/>
            <person name="Dellagostin O."/>
            <person name="de Oliveira A.C."/>
            <person name="Bevan M."/>
            <person name="Bancroft I."/>
            <person name="Minx P."/>
            <person name="Cordum H."/>
            <person name="Wilson R."/>
            <person name="Cheng Z."/>
            <person name="Jin W."/>
            <person name="Jiang J."/>
            <person name="Leong S.A."/>
            <person name="Iwama H."/>
            <person name="Gojobori T."/>
            <person name="Itoh T."/>
            <person name="Niimura Y."/>
            <person name="Fujii Y."/>
            <person name="Habara T."/>
            <person name="Sakai H."/>
            <person name="Sato Y."/>
            <person name="Wilson G."/>
            <person name="Kumar K."/>
            <person name="McCouch S."/>
            <person name="Juretic N."/>
            <person name="Hoen D."/>
            <person name="Wright S."/>
            <person name="Bruskiewich R."/>
            <person name="Bureau T."/>
            <person name="Miyao A."/>
            <person name="Hirochika H."/>
            <person name="Nishikawa T."/>
            <person name="Kadowaki K."/>
            <person name="Sugiura M."/>
            <person name="Burr B."/>
            <person name="Sasaki T."/>
        </authorList>
    </citation>
    <scope>NUCLEOTIDE SEQUENCE [LARGE SCALE GENOMIC DNA]</scope>
    <source>
        <strain evidence="16">cv. Nipponbare</strain>
    </source>
</reference>
<reference evidence="15 16" key="2">
    <citation type="journal article" date="2013" name="Plant Cell Physiol.">
        <title>Rice Annotation Project Database (RAP-DB): an integrative and interactive database for rice genomics.</title>
        <authorList>
            <person name="Sakai H."/>
            <person name="Lee S.S."/>
            <person name="Tanaka T."/>
            <person name="Numa H."/>
            <person name="Kim J."/>
            <person name="Kawahara Y."/>
            <person name="Wakimoto H."/>
            <person name="Yang C.C."/>
            <person name="Iwamoto M."/>
            <person name="Abe T."/>
            <person name="Yamada Y."/>
            <person name="Muto A."/>
            <person name="Inokuchi H."/>
            <person name="Ikemura T."/>
            <person name="Matsumoto T."/>
            <person name="Sasaki T."/>
            <person name="Itoh T."/>
        </authorList>
    </citation>
    <scope>NUCLEOTIDE SEQUENCE [LARGE SCALE GENOMIC DNA]</scope>
    <source>
        <strain evidence="16">cv. Nipponbare</strain>
    </source>
</reference>
<keyword evidence="6" id="KW-0812">Transmembrane</keyword>
<dbReference type="AlphaFoldDB" id="A0A0P0VAH3"/>
<evidence type="ECO:0000256" key="7">
    <source>
        <dbReference type="ARBA" id="ARBA00022968"/>
    </source>
</evidence>
<dbReference type="Proteomes" id="UP000059680">
    <property type="component" value="Chromosome 1"/>
</dbReference>
<feature type="region of interest" description="Disordered" evidence="14">
    <location>
        <begin position="1"/>
        <end position="23"/>
    </location>
</feature>
<dbReference type="ExpressionAtlas" id="A0A0P0VAH3">
    <property type="expression patterns" value="baseline and differential"/>
</dbReference>
<evidence type="ECO:0000256" key="12">
    <source>
        <dbReference type="ARBA" id="ARBA00023277"/>
    </source>
</evidence>
<dbReference type="GO" id="GO:0016020">
    <property type="term" value="C:membrane"/>
    <property type="evidence" value="ECO:0007669"/>
    <property type="project" value="UniProtKB-SubCell"/>
</dbReference>
<evidence type="ECO:0000256" key="10">
    <source>
        <dbReference type="ARBA" id="ARBA00023180"/>
    </source>
</evidence>
<sequence>MAAAPPSVASSSSSSSPVLSAAHRRRLNDVERDAFDYGGPCDVDVDHDDDDGGGGVRRGHGAGVAGVRALFSSARRSKRASVIIDQAWLRNVVACLLGLTVVAGLVLSSHRVSGAGGGRLVQRMDLGDGEVMGWTEENLTAVARQSPDTPMKIWMTPDSEGYGKCIERPKKHDRMNSATAGYIIVNANGGLNQMRLGISDMVAVAKLMNATLVIPTLDHKSFWTDPSDFKDIFDVEHFKKTLEGDISIVDSLPLAYKGLKLYMRAPTSWAKASYYRAFSRTLKKAKVVKFTHTDSRIVNNGLPPSIQRLRCRANYEALRFHKEIEELSTALVDRLRNGSNHYIALHLRYEKDMLSFTGCSHNLTHKEADELREMRLNVRHWKEKEINSRERRLQGRCPMTPREVALFLKAMGYPSSTKIYIVAGEIYG</sequence>
<evidence type="ECO:0000256" key="13">
    <source>
        <dbReference type="ARBA" id="ARBA00030350"/>
    </source>
</evidence>
<evidence type="ECO:0000256" key="14">
    <source>
        <dbReference type="SAM" id="MobiDB-lite"/>
    </source>
</evidence>
<name>A0A0P0VAH3_ORYSJ</name>
<protein>
    <recommendedName>
        <fullName evidence="13">O-fucosyltransferase family protein</fullName>
    </recommendedName>
</protein>